<dbReference type="Proteomes" id="UP001497516">
    <property type="component" value="Chromosome 10"/>
</dbReference>
<gene>
    <name evidence="1" type="ORF">LTRI10_LOCUS7403</name>
</gene>
<protein>
    <submittedName>
        <fullName evidence="1">Uncharacterized protein</fullName>
    </submittedName>
</protein>
<dbReference type="AlphaFoldDB" id="A0AAV2CTM0"/>
<evidence type="ECO:0000313" key="2">
    <source>
        <dbReference type="Proteomes" id="UP001497516"/>
    </source>
</evidence>
<sequence>MLSEIARSLEKLNVFYCNLGISKLEPDGENAIELINRSGLYHLESADKNEVTLTNMLTSTAMKASSR</sequence>
<proteinExistence type="predicted"/>
<organism evidence="1 2">
    <name type="scientific">Linum trigynum</name>
    <dbReference type="NCBI Taxonomy" id="586398"/>
    <lineage>
        <taxon>Eukaryota</taxon>
        <taxon>Viridiplantae</taxon>
        <taxon>Streptophyta</taxon>
        <taxon>Embryophyta</taxon>
        <taxon>Tracheophyta</taxon>
        <taxon>Spermatophyta</taxon>
        <taxon>Magnoliopsida</taxon>
        <taxon>eudicotyledons</taxon>
        <taxon>Gunneridae</taxon>
        <taxon>Pentapetalae</taxon>
        <taxon>rosids</taxon>
        <taxon>fabids</taxon>
        <taxon>Malpighiales</taxon>
        <taxon>Linaceae</taxon>
        <taxon>Linum</taxon>
    </lineage>
</organism>
<name>A0AAV2CTM0_9ROSI</name>
<accession>A0AAV2CTM0</accession>
<dbReference type="EMBL" id="OZ034814">
    <property type="protein sequence ID" value="CAL1359938.1"/>
    <property type="molecule type" value="Genomic_DNA"/>
</dbReference>
<reference evidence="1 2" key="1">
    <citation type="submission" date="2024-04" db="EMBL/GenBank/DDBJ databases">
        <authorList>
            <person name="Fracassetti M."/>
        </authorList>
    </citation>
    <scope>NUCLEOTIDE SEQUENCE [LARGE SCALE GENOMIC DNA]</scope>
</reference>
<evidence type="ECO:0000313" key="1">
    <source>
        <dbReference type="EMBL" id="CAL1359938.1"/>
    </source>
</evidence>
<keyword evidence="2" id="KW-1185">Reference proteome</keyword>